<dbReference type="AlphaFoldDB" id="A0A117M310"/>
<gene>
    <name evidence="1" type="ORF">XD94_0407</name>
</gene>
<reference evidence="2" key="1">
    <citation type="journal article" date="2015" name="MBio">
        <title>Genome-Resolved Metagenomic Analysis Reveals Roles for Candidate Phyla and Other Microbial Community Members in Biogeochemical Transformations in Oil Reservoirs.</title>
        <authorList>
            <person name="Hu P."/>
            <person name="Tom L."/>
            <person name="Singh A."/>
            <person name="Thomas B.C."/>
            <person name="Baker B.J."/>
            <person name="Piceno Y.M."/>
            <person name="Andersen G.L."/>
            <person name="Banfield J.F."/>
        </authorList>
    </citation>
    <scope>NUCLEOTIDE SEQUENCE [LARGE SCALE GENOMIC DNA]</scope>
</reference>
<dbReference type="EMBL" id="LGGP01000048">
    <property type="protein sequence ID" value="KUK81577.1"/>
    <property type="molecule type" value="Genomic_DNA"/>
</dbReference>
<dbReference type="PATRIC" id="fig|1184387.3.peg.737"/>
<evidence type="ECO:0000313" key="1">
    <source>
        <dbReference type="EMBL" id="KUK81577.1"/>
    </source>
</evidence>
<accession>A0A117M310</accession>
<organism evidence="1 2">
    <name type="scientific">Mesotoga prima</name>
    <dbReference type="NCBI Taxonomy" id="1184387"/>
    <lineage>
        <taxon>Bacteria</taxon>
        <taxon>Thermotogati</taxon>
        <taxon>Thermotogota</taxon>
        <taxon>Thermotogae</taxon>
        <taxon>Kosmotogales</taxon>
        <taxon>Kosmotogaceae</taxon>
        <taxon>Mesotoga</taxon>
    </lineage>
</organism>
<dbReference type="Proteomes" id="UP000054092">
    <property type="component" value="Unassembled WGS sequence"/>
</dbReference>
<name>A0A117M310_9BACT</name>
<protein>
    <submittedName>
        <fullName evidence="1">Uncharacterized protein</fullName>
    </submittedName>
</protein>
<proteinExistence type="predicted"/>
<evidence type="ECO:0000313" key="2">
    <source>
        <dbReference type="Proteomes" id="UP000054092"/>
    </source>
</evidence>
<sequence length="48" mass="5074">MKKIVAIILLGLVAFGSMAFAGPGLWKIPEDEITVDGGPGLWKIPEGH</sequence>
<comment type="caution">
    <text evidence="1">The sequence shown here is derived from an EMBL/GenBank/DDBJ whole genome shotgun (WGS) entry which is preliminary data.</text>
</comment>